<comment type="catalytic activity">
    <reaction evidence="1">
        <text>an L-aminoacyl-L-amino acid + H2O = 2 an L-alpha-amino acid</text>
        <dbReference type="Rhea" id="RHEA:48940"/>
        <dbReference type="ChEBI" id="CHEBI:15377"/>
        <dbReference type="ChEBI" id="CHEBI:59869"/>
        <dbReference type="ChEBI" id="CHEBI:77460"/>
    </reaction>
</comment>
<comment type="similarity">
    <text evidence="1">Belongs to the peptidase C69 family.</text>
</comment>
<gene>
    <name evidence="3" type="ORF">FYJ29_10085</name>
</gene>
<protein>
    <recommendedName>
        <fullName evidence="1">Dipeptidase</fullName>
        <ecNumber evidence="1">3.4.-.-</ecNumber>
    </recommendedName>
</protein>
<evidence type="ECO:0000313" key="3">
    <source>
        <dbReference type="EMBL" id="MSS18101.1"/>
    </source>
</evidence>
<evidence type="ECO:0000256" key="2">
    <source>
        <dbReference type="SAM" id="SignalP"/>
    </source>
</evidence>
<sequence>MKKFFLTMAAMAAVMQALACTSIIVAKGASTDGSVMCTYNCDSFGAFHPLYHFKAGRHTKGEMRKVYDRDMRTYWGEIPEAEETYNVIGNINQWQVSISETTFGGREQCVDSTGILDYGSLMDIALQRSKTAREAIKVMTTLVDTYGYNSEGESFTVCDPNEAWILEMLGCGRGSKKTVWAAVRIPDNAISAHANKSRIEKIDMKDKRNWMYSKNVISFARKMGWYSGKDADFSFCDAYCPASFDNTRYCEARVWAFFNKYASGMERYLPYASGTDLKAERMPLWIVPNRKLSVADVEAVLRDHYDGTPLDMNRDLGQGIYETPYRPTPLSFKYQGKEYFNERPISTQQTAFSWITQSRSFLPDEVGGVIWFANDDGNMAAYTPVYCCNTDVPECFKEKNGVSAVNFSIDNAYWVCNWVANMVYPRYSMLFPELKAVRDSLESGFFAAQPVVEKQALEAGSPAQAVELLTRYSCDQGAHMLQAWRDLAFKLIVKYNDGIVREEHGGHYEMNESGFRPKFTRPGYPEAVKKELVESTGDRYLVPAKP</sequence>
<dbReference type="PANTHER" id="PTHR12994:SF17">
    <property type="entry name" value="LD30995P"/>
    <property type="match status" value="1"/>
</dbReference>
<dbReference type="Proteomes" id="UP000483362">
    <property type="component" value="Unassembled WGS sequence"/>
</dbReference>
<feature type="chain" id="PRO_5027089704" description="Dipeptidase" evidence="2">
    <location>
        <begin position="20"/>
        <end position="546"/>
    </location>
</feature>
<dbReference type="InterPro" id="IPR005322">
    <property type="entry name" value="Peptidase_C69"/>
</dbReference>
<comment type="caution">
    <text evidence="3">The sequence shown here is derived from an EMBL/GenBank/DDBJ whole genome shotgun (WGS) entry which is preliminary data.</text>
</comment>
<dbReference type="PANTHER" id="PTHR12994">
    <property type="entry name" value="SECERNIN"/>
    <property type="match status" value="1"/>
</dbReference>
<proteinExistence type="inferred from homology"/>
<dbReference type="GO" id="GO:0016805">
    <property type="term" value="F:dipeptidase activity"/>
    <property type="evidence" value="ECO:0007669"/>
    <property type="project" value="UniProtKB-KW"/>
</dbReference>
<keyword evidence="1" id="KW-0645">Protease</keyword>
<dbReference type="EC" id="3.4.-.-" evidence="1"/>
<dbReference type="Gene3D" id="3.60.60.10">
    <property type="entry name" value="Penicillin V Acylase, Chain A"/>
    <property type="match status" value="1"/>
</dbReference>
<organism evidence="3 4">
    <name type="scientific">Sodaliphilus pleomorphus</name>
    <dbReference type="NCBI Taxonomy" id="2606626"/>
    <lineage>
        <taxon>Bacteria</taxon>
        <taxon>Pseudomonadati</taxon>
        <taxon>Bacteroidota</taxon>
        <taxon>Bacteroidia</taxon>
        <taxon>Bacteroidales</taxon>
        <taxon>Muribaculaceae</taxon>
        <taxon>Sodaliphilus</taxon>
    </lineage>
</organism>
<dbReference type="GO" id="GO:0070004">
    <property type="term" value="F:cysteine-type exopeptidase activity"/>
    <property type="evidence" value="ECO:0007669"/>
    <property type="project" value="InterPro"/>
</dbReference>
<dbReference type="RefSeq" id="WP_154327045.1">
    <property type="nucleotide sequence ID" value="NZ_CP045696.1"/>
</dbReference>
<evidence type="ECO:0000313" key="4">
    <source>
        <dbReference type="Proteomes" id="UP000483362"/>
    </source>
</evidence>
<keyword evidence="1" id="KW-0378">Hydrolase</keyword>
<reference evidence="3 4" key="1">
    <citation type="submission" date="2019-08" db="EMBL/GenBank/DDBJ databases">
        <title>In-depth cultivation of the pig gut microbiome towards novel bacterial diversity and tailored functional studies.</title>
        <authorList>
            <person name="Wylensek D."/>
            <person name="Hitch T.C.A."/>
            <person name="Clavel T."/>
        </authorList>
    </citation>
    <scope>NUCLEOTIDE SEQUENCE [LARGE SCALE GENOMIC DNA]</scope>
    <source>
        <strain evidence="3 4">Oil-RF-744-WCA-WT-10</strain>
    </source>
</reference>
<dbReference type="AlphaFoldDB" id="A0A6L5XCY7"/>
<keyword evidence="2" id="KW-0732">Signal</keyword>
<accession>A0A6L5XCY7</accession>
<evidence type="ECO:0000256" key="1">
    <source>
        <dbReference type="RuleBase" id="RU364089"/>
    </source>
</evidence>
<dbReference type="EMBL" id="VULT01000016">
    <property type="protein sequence ID" value="MSS18101.1"/>
    <property type="molecule type" value="Genomic_DNA"/>
</dbReference>
<keyword evidence="4" id="KW-1185">Reference proteome</keyword>
<feature type="signal peptide" evidence="2">
    <location>
        <begin position="1"/>
        <end position="19"/>
    </location>
</feature>
<dbReference type="GO" id="GO:0006508">
    <property type="term" value="P:proteolysis"/>
    <property type="evidence" value="ECO:0007669"/>
    <property type="project" value="UniProtKB-KW"/>
</dbReference>
<keyword evidence="1" id="KW-0224">Dipeptidase</keyword>
<name>A0A6L5XCY7_9BACT</name>
<dbReference type="Pfam" id="PF03577">
    <property type="entry name" value="Peptidase_C69"/>
    <property type="match status" value="1"/>
</dbReference>